<protein>
    <submittedName>
        <fullName evidence="2">Uncharacterized protein</fullName>
    </submittedName>
</protein>
<accession>A0A3M0CHP8</accession>
<gene>
    <name evidence="2" type="ORF">BXY39_3084</name>
</gene>
<proteinExistence type="predicted"/>
<feature type="signal peptide" evidence="1">
    <location>
        <begin position="1"/>
        <end position="20"/>
    </location>
</feature>
<comment type="caution">
    <text evidence="2">The sequence shown here is derived from an EMBL/GenBank/DDBJ whole genome shotgun (WGS) entry which is preliminary data.</text>
</comment>
<dbReference type="AlphaFoldDB" id="A0A3M0CHP8"/>
<dbReference type="InterPro" id="IPR045767">
    <property type="entry name" value="DUF6134"/>
</dbReference>
<dbReference type="OrthoDB" id="6086999at2"/>
<dbReference type="EMBL" id="REFR01000014">
    <property type="protein sequence ID" value="RMB02733.1"/>
    <property type="molecule type" value="Genomic_DNA"/>
</dbReference>
<reference evidence="2 3" key="1">
    <citation type="submission" date="2018-10" db="EMBL/GenBank/DDBJ databases">
        <title>Genomic Encyclopedia of Archaeal and Bacterial Type Strains, Phase II (KMG-II): from individual species to whole genera.</title>
        <authorList>
            <person name="Goeker M."/>
        </authorList>
    </citation>
    <scope>NUCLEOTIDE SEQUENCE [LARGE SCALE GENOMIC DNA]</scope>
    <source>
        <strain evidence="2 3">DSM 25217</strain>
    </source>
</reference>
<evidence type="ECO:0000256" key="1">
    <source>
        <dbReference type="SAM" id="SignalP"/>
    </source>
</evidence>
<name>A0A3M0CHP8_9PROT</name>
<evidence type="ECO:0000313" key="3">
    <source>
        <dbReference type="Proteomes" id="UP000271227"/>
    </source>
</evidence>
<keyword evidence="3" id="KW-1185">Reference proteome</keyword>
<dbReference type="RefSeq" id="WP_147453604.1">
    <property type="nucleotide sequence ID" value="NZ_REFR01000014.1"/>
</dbReference>
<dbReference type="Pfam" id="PF19630">
    <property type="entry name" value="DUF6134"/>
    <property type="match status" value="1"/>
</dbReference>
<sequence length="238" mass="26241">MGPVSSLIAGLILLGTEVSAAAVPPESGFAAVPEPAHQAALYDGPIIFDVIRKGKKIGEHVTRFEPADDGLLVVNDLDLKVKVLFITAFKLDYHSEAVWDESGLKLLEAKVKQGRKRRVLEGLRDGDIFSWTTPKGESLSADNPETLYPTDHWHVGVVDQHQVLNTLTGAMDDVNIRPVQWESVPTGTGPRRALKYQYEGDLDNQVWYDEAGRWVGLQFKGKDGSTVRYVCRQCGKDG</sequence>
<dbReference type="Proteomes" id="UP000271227">
    <property type="component" value="Unassembled WGS sequence"/>
</dbReference>
<organism evidence="2 3">
    <name type="scientific">Eilatimonas milleporae</name>
    <dbReference type="NCBI Taxonomy" id="911205"/>
    <lineage>
        <taxon>Bacteria</taxon>
        <taxon>Pseudomonadati</taxon>
        <taxon>Pseudomonadota</taxon>
        <taxon>Alphaproteobacteria</taxon>
        <taxon>Kordiimonadales</taxon>
        <taxon>Kordiimonadaceae</taxon>
        <taxon>Eilatimonas</taxon>
    </lineage>
</organism>
<dbReference type="InParanoid" id="A0A3M0CHP8"/>
<keyword evidence="1" id="KW-0732">Signal</keyword>
<feature type="chain" id="PRO_5018106736" evidence="1">
    <location>
        <begin position="21"/>
        <end position="238"/>
    </location>
</feature>
<evidence type="ECO:0000313" key="2">
    <source>
        <dbReference type="EMBL" id="RMB02733.1"/>
    </source>
</evidence>